<sequence>MTDIVVGAERIGGPDGVLDDGQIREFVLRSLAGADLDGRSVCVIVPDGTRTCPMPLLLSAVHEALHGRATAITVLVALGTHAAMSPTQLDAHLGGPYPGVTVLNHEWWDPGTFVTLGDIDADRVADLSEGRLKRPVRVSLNRAVVEHDVCLVIGPVFPHEVVGFSGGNKYFFPGVAGQEIIDFSHWLGALITSADIIGTRGITPVRALIDRAAAMIPSRRLALCLVVRSGVGDLHAASFGPPEAAWAACADVSARTHVRYLDAPVRRVVSLVPVKYEDMWTGAKGFYKVEPVVADGGQVIVYAPHITRISEMHPEIEQIGYHCRDYFLKQWDRFSHHHWGVLAHSTHLRGAGTYDPVHGEQGRVTVTLATGIPEAVVRAANLDYLDPTLVDLDVLAADPDTLVVAQAGEVLYRLR</sequence>
<dbReference type="Gene3D" id="3.40.50.11440">
    <property type="match status" value="1"/>
</dbReference>
<dbReference type="InterPro" id="IPR018657">
    <property type="entry name" value="LarA-like_N"/>
</dbReference>
<dbReference type="Gene3D" id="3.90.226.30">
    <property type="match status" value="1"/>
</dbReference>
<protein>
    <recommendedName>
        <fullName evidence="1">LarA-like N-terminal domain-containing protein</fullName>
    </recommendedName>
</protein>
<gene>
    <name evidence="2" type="ORF">Voc01_074620</name>
</gene>
<proteinExistence type="predicted"/>
<reference evidence="2" key="1">
    <citation type="submission" date="2021-01" db="EMBL/GenBank/DDBJ databases">
        <title>Whole genome shotgun sequence of Virgisporangium ochraceum NBRC 16418.</title>
        <authorList>
            <person name="Komaki H."/>
            <person name="Tamura T."/>
        </authorList>
    </citation>
    <scope>NUCLEOTIDE SEQUENCE</scope>
    <source>
        <strain evidence="2">NBRC 16418</strain>
    </source>
</reference>
<dbReference type="PANTHER" id="PTHR33171:SF17">
    <property type="entry name" value="LARA-LIKE N-TERMINAL DOMAIN-CONTAINING PROTEIN"/>
    <property type="match status" value="1"/>
</dbReference>
<dbReference type="GO" id="GO:0050043">
    <property type="term" value="F:lactate racemase activity"/>
    <property type="evidence" value="ECO:0007669"/>
    <property type="project" value="InterPro"/>
</dbReference>
<dbReference type="EMBL" id="BOPH01000102">
    <property type="protein sequence ID" value="GIJ72545.1"/>
    <property type="molecule type" value="Genomic_DNA"/>
</dbReference>
<dbReference type="Proteomes" id="UP000635606">
    <property type="component" value="Unassembled WGS sequence"/>
</dbReference>
<accession>A0A8J4A383</accession>
<dbReference type="AlphaFoldDB" id="A0A8J4A383"/>
<evidence type="ECO:0000313" key="2">
    <source>
        <dbReference type="EMBL" id="GIJ72545.1"/>
    </source>
</evidence>
<organism evidence="2 3">
    <name type="scientific">Virgisporangium ochraceum</name>
    <dbReference type="NCBI Taxonomy" id="65505"/>
    <lineage>
        <taxon>Bacteria</taxon>
        <taxon>Bacillati</taxon>
        <taxon>Actinomycetota</taxon>
        <taxon>Actinomycetes</taxon>
        <taxon>Micromonosporales</taxon>
        <taxon>Micromonosporaceae</taxon>
        <taxon>Virgisporangium</taxon>
    </lineage>
</organism>
<feature type="domain" description="LarA-like N-terminal" evidence="1">
    <location>
        <begin position="38"/>
        <end position="187"/>
    </location>
</feature>
<name>A0A8J4A383_9ACTN</name>
<comment type="caution">
    <text evidence="2">The sequence shown here is derived from an EMBL/GenBank/DDBJ whole genome shotgun (WGS) entry which is preliminary data.</text>
</comment>
<dbReference type="InterPro" id="IPR048068">
    <property type="entry name" value="LarA-like"/>
</dbReference>
<dbReference type="InterPro" id="IPR043166">
    <property type="entry name" value="LarA-like_C"/>
</dbReference>
<dbReference type="Pfam" id="PF09861">
    <property type="entry name" value="Lar_N"/>
    <property type="match status" value="1"/>
</dbReference>
<evidence type="ECO:0000259" key="1">
    <source>
        <dbReference type="Pfam" id="PF09861"/>
    </source>
</evidence>
<keyword evidence="3" id="KW-1185">Reference proteome</keyword>
<evidence type="ECO:0000313" key="3">
    <source>
        <dbReference type="Proteomes" id="UP000635606"/>
    </source>
</evidence>
<dbReference type="PANTHER" id="PTHR33171">
    <property type="entry name" value="LAR_N DOMAIN-CONTAINING PROTEIN"/>
    <property type="match status" value="1"/>
</dbReference>
<dbReference type="RefSeq" id="WP_203932398.1">
    <property type="nucleotide sequence ID" value="NZ_BOPH01000102.1"/>
</dbReference>